<protein>
    <submittedName>
        <fullName evidence="2">Uncharacterized protein</fullName>
    </submittedName>
</protein>
<proteinExistence type="predicted"/>
<dbReference type="EMBL" id="CM029045">
    <property type="protein sequence ID" value="KAG2598472.1"/>
    <property type="molecule type" value="Genomic_DNA"/>
</dbReference>
<feature type="region of interest" description="Disordered" evidence="1">
    <location>
        <begin position="1"/>
        <end position="39"/>
    </location>
</feature>
<organism evidence="2 3">
    <name type="scientific">Panicum virgatum</name>
    <name type="common">Blackwell switchgrass</name>
    <dbReference type="NCBI Taxonomy" id="38727"/>
    <lineage>
        <taxon>Eukaryota</taxon>
        <taxon>Viridiplantae</taxon>
        <taxon>Streptophyta</taxon>
        <taxon>Embryophyta</taxon>
        <taxon>Tracheophyta</taxon>
        <taxon>Spermatophyta</taxon>
        <taxon>Magnoliopsida</taxon>
        <taxon>Liliopsida</taxon>
        <taxon>Poales</taxon>
        <taxon>Poaceae</taxon>
        <taxon>PACMAD clade</taxon>
        <taxon>Panicoideae</taxon>
        <taxon>Panicodae</taxon>
        <taxon>Paniceae</taxon>
        <taxon>Panicinae</taxon>
        <taxon>Panicum</taxon>
        <taxon>Panicum sect. Hiantes</taxon>
    </lineage>
</organism>
<sequence>MDRRLWSPGAPPHGPSAAPRGRRSRPRPRPRPPAGDGVPCFLGLAVRRMRRCAARGDAPDPTLLAPAVPRLRPRPRLSPATACRASYASPRRRRSRPHGLSRPRPRTPPATACRASWASPCGGCGPAAEEACRCMEPGVPAPVGHRGGLRRRVRRGVGHARRGGLRRVFLANI</sequence>
<gene>
    <name evidence="2" type="ORF">PVAP13_5KG368007</name>
</gene>
<feature type="compositionally biased region" description="Low complexity" evidence="1">
    <location>
        <begin position="61"/>
        <end position="70"/>
    </location>
</feature>
<dbReference type="Proteomes" id="UP000823388">
    <property type="component" value="Chromosome 5K"/>
</dbReference>
<feature type="region of interest" description="Disordered" evidence="1">
    <location>
        <begin position="56"/>
        <end position="113"/>
    </location>
</feature>
<comment type="caution">
    <text evidence="2">The sequence shown here is derived from an EMBL/GenBank/DDBJ whole genome shotgun (WGS) entry which is preliminary data.</text>
</comment>
<dbReference type="AlphaFoldDB" id="A0A8T0SGF8"/>
<evidence type="ECO:0000313" key="2">
    <source>
        <dbReference type="EMBL" id="KAG2598472.1"/>
    </source>
</evidence>
<evidence type="ECO:0000313" key="3">
    <source>
        <dbReference type="Proteomes" id="UP000823388"/>
    </source>
</evidence>
<name>A0A8T0SGF8_PANVG</name>
<reference evidence="2" key="1">
    <citation type="submission" date="2020-05" db="EMBL/GenBank/DDBJ databases">
        <title>WGS assembly of Panicum virgatum.</title>
        <authorList>
            <person name="Lovell J.T."/>
            <person name="Jenkins J."/>
            <person name="Shu S."/>
            <person name="Juenger T.E."/>
            <person name="Schmutz J."/>
        </authorList>
    </citation>
    <scope>NUCLEOTIDE SEQUENCE</scope>
    <source>
        <strain evidence="2">AP13</strain>
    </source>
</reference>
<evidence type="ECO:0000256" key="1">
    <source>
        <dbReference type="SAM" id="MobiDB-lite"/>
    </source>
</evidence>
<keyword evidence="3" id="KW-1185">Reference proteome</keyword>
<feature type="compositionally biased region" description="Basic residues" evidence="1">
    <location>
        <begin position="20"/>
        <end position="30"/>
    </location>
</feature>
<feature type="compositionally biased region" description="Low complexity" evidence="1">
    <location>
        <begin position="77"/>
        <end position="89"/>
    </location>
</feature>
<feature type="compositionally biased region" description="Basic residues" evidence="1">
    <location>
        <begin position="90"/>
        <end position="105"/>
    </location>
</feature>
<accession>A0A8T0SGF8</accession>